<accession>A0A124JUG8</accession>
<feature type="coiled-coil region" evidence="1">
    <location>
        <begin position="198"/>
        <end position="244"/>
    </location>
</feature>
<keyword evidence="1" id="KW-0175">Coiled coil</keyword>
<dbReference type="RefSeq" id="WP_067910495.1">
    <property type="nucleotide sequence ID" value="NZ_KQ954245.1"/>
</dbReference>
<dbReference type="STRING" id="1117702.AQZ52_11100"/>
<gene>
    <name evidence="2" type="ORF">AQZ52_11100</name>
</gene>
<protein>
    <submittedName>
        <fullName evidence="2">Uncharacterized protein</fullName>
    </submittedName>
</protein>
<evidence type="ECO:0000256" key="1">
    <source>
        <dbReference type="SAM" id="Coils"/>
    </source>
</evidence>
<dbReference type="Proteomes" id="UP000058012">
    <property type="component" value="Unassembled WGS sequence"/>
</dbReference>
<dbReference type="OrthoDB" id="7500285at2"/>
<organism evidence="2 3">
    <name type="scientific">Novosphingobium fuchskuhlense</name>
    <dbReference type="NCBI Taxonomy" id="1117702"/>
    <lineage>
        <taxon>Bacteria</taxon>
        <taxon>Pseudomonadati</taxon>
        <taxon>Pseudomonadota</taxon>
        <taxon>Alphaproteobacteria</taxon>
        <taxon>Sphingomonadales</taxon>
        <taxon>Sphingomonadaceae</taxon>
        <taxon>Novosphingobium</taxon>
    </lineage>
</organism>
<proteinExistence type="predicted"/>
<dbReference type="EMBL" id="LLZS01000007">
    <property type="protein sequence ID" value="KUR71210.1"/>
    <property type="molecule type" value="Genomic_DNA"/>
</dbReference>
<evidence type="ECO:0000313" key="2">
    <source>
        <dbReference type="EMBL" id="KUR71210.1"/>
    </source>
</evidence>
<comment type="caution">
    <text evidence="2">The sequence shown here is derived from an EMBL/GenBank/DDBJ whole genome shotgun (WGS) entry which is preliminary data.</text>
</comment>
<reference evidence="2 3" key="1">
    <citation type="submission" date="2015-10" db="EMBL/GenBank/DDBJ databases">
        <title>Draft genome sequence of Novosphingobium fuchskuhlense DSM 25065 isolated from a surface water sample of the southwest basin of Lake Grosse Fuchskuhle.</title>
        <authorList>
            <person name="Ruckert C."/>
            <person name="Winkler A."/>
            <person name="Glaeser J."/>
            <person name="Grossart H.-P."/>
            <person name="Kalinowski J."/>
            <person name="Glaeser S."/>
        </authorList>
    </citation>
    <scope>NUCLEOTIDE SEQUENCE [LARGE SCALE GENOMIC DNA]</scope>
    <source>
        <strain evidence="2 3">FNE08-7</strain>
    </source>
</reference>
<sequence length="325" mass="34868">MLTHYQSSKGAIAINGMPLRYASNALAKLRRDEPERSGEIEALHAHVTKLEAAAEDATAVAVAPPPIGDNGGPPIEESGPKLTTWDAVKTNLDDLLTEAGNWADGIDITNQDQADSVGRLRGLLQQAVNAADDARVAEKKPLDDQIAEIQDRYNAYIAPMKNRQPGKASKAIAALGNLLTVWLNKQEADRREREAAAAAAAAEAAAKALAERAEAKETTDLAVMERADETLAAAEELIRQAKGVAREKVRAGGGDGLRAQALRTSYVAEPSGEKDAWTAALRHYMNHEPEEIKALIQRLASADARDPGKRARGIPGFIIREVKEV</sequence>
<evidence type="ECO:0000313" key="3">
    <source>
        <dbReference type="Proteomes" id="UP000058012"/>
    </source>
</evidence>
<name>A0A124JUG8_9SPHN</name>
<dbReference type="AlphaFoldDB" id="A0A124JUG8"/>
<keyword evidence="3" id="KW-1185">Reference proteome</keyword>